<evidence type="ECO:0000313" key="3">
    <source>
        <dbReference type="Proteomes" id="UP000324897"/>
    </source>
</evidence>
<dbReference type="AlphaFoldDB" id="A0A5J9VFL0"/>
<organism evidence="2 3">
    <name type="scientific">Eragrostis curvula</name>
    <name type="common">weeping love grass</name>
    <dbReference type="NCBI Taxonomy" id="38414"/>
    <lineage>
        <taxon>Eukaryota</taxon>
        <taxon>Viridiplantae</taxon>
        <taxon>Streptophyta</taxon>
        <taxon>Embryophyta</taxon>
        <taxon>Tracheophyta</taxon>
        <taxon>Spermatophyta</taxon>
        <taxon>Magnoliopsida</taxon>
        <taxon>Liliopsida</taxon>
        <taxon>Poales</taxon>
        <taxon>Poaceae</taxon>
        <taxon>PACMAD clade</taxon>
        <taxon>Chloridoideae</taxon>
        <taxon>Eragrostideae</taxon>
        <taxon>Eragrostidinae</taxon>
        <taxon>Eragrostis</taxon>
    </lineage>
</organism>
<accession>A0A5J9VFL0</accession>
<feature type="compositionally biased region" description="Polar residues" evidence="1">
    <location>
        <begin position="591"/>
        <end position="609"/>
    </location>
</feature>
<dbReference type="GO" id="GO:2000028">
    <property type="term" value="P:regulation of photoperiodism, flowering"/>
    <property type="evidence" value="ECO:0007669"/>
    <property type="project" value="InterPro"/>
</dbReference>
<feature type="compositionally biased region" description="Basic and acidic residues" evidence="1">
    <location>
        <begin position="434"/>
        <end position="445"/>
    </location>
</feature>
<evidence type="ECO:0000313" key="2">
    <source>
        <dbReference type="EMBL" id="TVU34154.1"/>
    </source>
</evidence>
<feature type="compositionally biased region" description="Polar residues" evidence="1">
    <location>
        <begin position="625"/>
        <end position="634"/>
    </location>
</feature>
<evidence type="ECO:0000256" key="1">
    <source>
        <dbReference type="SAM" id="MobiDB-lite"/>
    </source>
</evidence>
<gene>
    <name evidence="2" type="ORF">EJB05_15983</name>
</gene>
<dbReference type="Gramene" id="TVU34154">
    <property type="protein sequence ID" value="TVU34154"/>
    <property type="gene ID" value="EJB05_15983"/>
</dbReference>
<proteinExistence type="predicted"/>
<feature type="region of interest" description="Disordered" evidence="1">
    <location>
        <begin position="1"/>
        <end position="120"/>
    </location>
</feature>
<sequence length="701" mass="76024">MTRGGGGGKGEEAGKVMGPLFPRLHVSDAGKGGGPRAPPRNKMALYEQFTVPSNRFSSSASAQTGLAPPSTSASQVYGYDRPMFQPFNMPSNEPAPSSKKVNGNSMNRQISSTRNESGRLSLQTNNNDVYAAESTAAFTSQHRGETVIKDSSGKKMANDDEFMVPLICPQQSAQEHEEVQEKCYNALNKHSQRINVSDIRSVRSPKAKEKEPAQALKIVEVEEEGPSIQVSKDRFGDRDAKVCSKRDKLSNINNSSKTHLGNSERQARNMNGSSMKTQKLTITEDTVLCSPYTDKEATNMNSALPKESFKEAGSKRKRSLGHCDAEQNDDLSDSGECIPDWEISPDEIVDAIGETNFWKARRAIQNQQRVFAVQVFELHRLIKVQKFIAASPHLLIEGDPCLGNALVGNKNRLPEETMKAQTLLIANKVDIHPSPEQPELAKENTEGNLPSSSHDDGLDDNHDSQVRTNGALTSNQTATLAAPDNKQNNWCVNPPQNQWLVPVMSPSEGLIYKPYTGLCPPAGSLLAPYYANFTPLSLPPTAYGVPMPHQQQHMAPPGAPAMPMNYFPPFSLPVMNPAAPASAVEQGSHAAVSQPNGNAQSRISSNMSHPSGIHKFYASRDCEPQASSATSPSDRLQGDGNGPVSFFPAASVQNAQPQLSSGSRGKQSHVIRVVPHNAKTASASAARIFRSIQIERQQSDL</sequence>
<feature type="compositionally biased region" description="Basic and acidic residues" evidence="1">
    <location>
        <begin position="453"/>
        <end position="465"/>
    </location>
</feature>
<feature type="compositionally biased region" description="Polar residues" evidence="1">
    <location>
        <begin position="50"/>
        <end position="75"/>
    </location>
</feature>
<dbReference type="InterPro" id="IPR039319">
    <property type="entry name" value="ELF3-like"/>
</dbReference>
<feature type="compositionally biased region" description="Polar residues" evidence="1">
    <location>
        <begin position="88"/>
        <end position="120"/>
    </location>
</feature>
<dbReference type="Proteomes" id="UP000324897">
    <property type="component" value="Unassembled WGS sequence"/>
</dbReference>
<dbReference type="PANTHER" id="PTHR34281:SF2">
    <property type="entry name" value="PROTEIN EARLY FLOWERING 3"/>
    <property type="match status" value="1"/>
</dbReference>
<dbReference type="EMBL" id="RWGY01000009">
    <property type="protein sequence ID" value="TVU34154.1"/>
    <property type="molecule type" value="Genomic_DNA"/>
</dbReference>
<comment type="caution">
    <text evidence="2">The sequence shown here is derived from an EMBL/GenBank/DDBJ whole genome shotgun (WGS) entry which is preliminary data.</text>
</comment>
<dbReference type="PANTHER" id="PTHR34281">
    <property type="entry name" value="PROTEIN EARLY FLOWERING 3"/>
    <property type="match status" value="1"/>
</dbReference>
<feature type="region of interest" description="Disordered" evidence="1">
    <location>
        <begin position="434"/>
        <end position="468"/>
    </location>
</feature>
<name>A0A5J9VFL0_9POAL</name>
<feature type="region of interest" description="Disordered" evidence="1">
    <location>
        <begin position="251"/>
        <end position="274"/>
    </location>
</feature>
<dbReference type="OrthoDB" id="1939092at2759"/>
<protein>
    <recommendedName>
        <fullName evidence="4">Protein EARLY FLOWERING 3</fullName>
    </recommendedName>
</protein>
<keyword evidence="3" id="KW-1185">Reference proteome</keyword>
<evidence type="ECO:0008006" key="4">
    <source>
        <dbReference type="Google" id="ProtNLM"/>
    </source>
</evidence>
<feature type="region of interest" description="Disordered" evidence="1">
    <location>
        <begin position="585"/>
        <end position="648"/>
    </location>
</feature>
<reference evidence="2 3" key="1">
    <citation type="journal article" date="2019" name="Sci. Rep.">
        <title>A high-quality genome of Eragrostis curvula grass provides insights into Poaceae evolution and supports new strategies to enhance forage quality.</title>
        <authorList>
            <person name="Carballo J."/>
            <person name="Santos B.A.C.M."/>
            <person name="Zappacosta D."/>
            <person name="Garbus I."/>
            <person name="Selva J.P."/>
            <person name="Gallo C.A."/>
            <person name="Diaz A."/>
            <person name="Albertini E."/>
            <person name="Caccamo M."/>
            <person name="Echenique V."/>
        </authorList>
    </citation>
    <scope>NUCLEOTIDE SEQUENCE [LARGE SCALE GENOMIC DNA]</scope>
    <source>
        <strain evidence="3">cv. Victoria</strain>
        <tissue evidence="2">Leaf</tissue>
    </source>
</reference>